<evidence type="ECO:0000256" key="3">
    <source>
        <dbReference type="SAM" id="SignalP"/>
    </source>
</evidence>
<evidence type="ECO:0000256" key="1">
    <source>
        <dbReference type="PROSITE-ProRule" id="PRU00339"/>
    </source>
</evidence>
<feature type="repeat" description="TPR" evidence="1">
    <location>
        <begin position="60"/>
        <end position="93"/>
    </location>
</feature>
<organism evidence="4 5">
    <name type="scientific">Parabacteroides gordonii MS-1 = DSM 23371</name>
    <dbReference type="NCBI Taxonomy" id="1203610"/>
    <lineage>
        <taxon>Bacteria</taxon>
        <taxon>Pseudomonadati</taxon>
        <taxon>Bacteroidota</taxon>
        <taxon>Bacteroidia</taxon>
        <taxon>Bacteroidales</taxon>
        <taxon>Tannerellaceae</taxon>
        <taxon>Parabacteroides</taxon>
    </lineage>
</organism>
<sequence length="255" mass="28438">MKTNINMKKILFFLLIQCLAWTAYAQDAAIKEAETAYTKEDYGKAIELYEGILKSSGDSPEIYYNLGNAYYKAGKTASAILNYERALVLDPGDSDARFNLQLARQKTVDKIEPVDSFFLARWFNSVQNMGAADSWAKMGIVCFILFIGCLILFFFSRQIRLKKTGFYVGLLLLFCVIMANVFASNQKAELVNRSHAIVFAPTVTVKSSPDASGTDLFILHEGTKVSVKSTLGDWSEIALEDGNVGWMPTKDIEII</sequence>
<dbReference type="RefSeq" id="WP_028729265.1">
    <property type="nucleotide sequence ID" value="NZ_KE386763.1"/>
</dbReference>
<keyword evidence="2" id="KW-0472">Membrane</keyword>
<feature type="signal peptide" evidence="3">
    <location>
        <begin position="1"/>
        <end position="25"/>
    </location>
</feature>
<dbReference type="HOGENOM" id="CLU_080147_0_0_10"/>
<name>A0A0F5IV92_9BACT</name>
<reference evidence="4 5" key="1">
    <citation type="submission" date="2013-04" db="EMBL/GenBank/DDBJ databases">
        <title>The Genome Sequence of Parabacteroides gordonii DSM 23371.</title>
        <authorList>
            <consortium name="The Broad Institute Genomics Platform"/>
            <person name="Earl A."/>
            <person name="Ward D."/>
            <person name="Feldgarden M."/>
            <person name="Gevers D."/>
            <person name="Martens E."/>
            <person name="Sakamoto M."/>
            <person name="Benno Y."/>
            <person name="Suzuki N."/>
            <person name="Matsunaga N."/>
            <person name="Koshihara K."/>
            <person name="Seki M."/>
            <person name="Komiya H."/>
            <person name="Walker B."/>
            <person name="Young S."/>
            <person name="Zeng Q."/>
            <person name="Gargeya S."/>
            <person name="Fitzgerald M."/>
            <person name="Haas B."/>
            <person name="Abouelleil A."/>
            <person name="Allen A.W."/>
            <person name="Alvarado L."/>
            <person name="Arachchi H.M."/>
            <person name="Berlin A.M."/>
            <person name="Chapman S.B."/>
            <person name="Gainer-Dewar J."/>
            <person name="Goldberg J."/>
            <person name="Griggs A."/>
            <person name="Gujja S."/>
            <person name="Hansen M."/>
            <person name="Howarth C."/>
            <person name="Imamovic A."/>
            <person name="Ireland A."/>
            <person name="Larimer J."/>
            <person name="McCowan C."/>
            <person name="Murphy C."/>
            <person name="Pearson M."/>
            <person name="Poon T.W."/>
            <person name="Priest M."/>
            <person name="Roberts A."/>
            <person name="Saif S."/>
            <person name="Shea T."/>
            <person name="Sisk P."/>
            <person name="Sykes S."/>
            <person name="Wortman J."/>
            <person name="Nusbaum C."/>
            <person name="Birren B."/>
        </authorList>
    </citation>
    <scope>NUCLEOTIDE SEQUENCE [LARGE SCALE GENOMIC DNA]</scope>
    <source>
        <strain evidence="4 5">MS-1</strain>
    </source>
</reference>
<keyword evidence="1" id="KW-0802">TPR repeat</keyword>
<dbReference type="Gene3D" id="1.25.40.10">
    <property type="entry name" value="Tetratricopeptide repeat domain"/>
    <property type="match status" value="1"/>
</dbReference>
<evidence type="ECO:0000256" key="2">
    <source>
        <dbReference type="SAM" id="Phobius"/>
    </source>
</evidence>
<dbReference type="SMART" id="SM00028">
    <property type="entry name" value="TPR"/>
    <property type="match status" value="1"/>
</dbReference>
<dbReference type="Pfam" id="PF00515">
    <property type="entry name" value="TPR_1"/>
    <property type="match status" value="1"/>
</dbReference>
<comment type="caution">
    <text evidence="4">The sequence shown here is derived from an EMBL/GenBank/DDBJ whole genome shotgun (WGS) entry which is preliminary data.</text>
</comment>
<accession>A0A0F5IV92</accession>
<feature type="chain" id="PRO_5002488563" evidence="3">
    <location>
        <begin position="26"/>
        <end position="255"/>
    </location>
</feature>
<dbReference type="Gene3D" id="2.30.30.40">
    <property type="entry name" value="SH3 Domains"/>
    <property type="match status" value="1"/>
</dbReference>
<dbReference type="AlphaFoldDB" id="A0A0F5IV92"/>
<dbReference type="STRING" id="1203610.HMPREF1536_04224"/>
<feature type="transmembrane region" description="Helical" evidence="2">
    <location>
        <begin position="135"/>
        <end position="154"/>
    </location>
</feature>
<dbReference type="Proteomes" id="UP000033035">
    <property type="component" value="Unassembled WGS sequence"/>
</dbReference>
<keyword evidence="2" id="KW-0812">Transmembrane</keyword>
<evidence type="ECO:0000313" key="4">
    <source>
        <dbReference type="EMBL" id="KKB49160.1"/>
    </source>
</evidence>
<evidence type="ECO:0000313" key="5">
    <source>
        <dbReference type="Proteomes" id="UP000033035"/>
    </source>
</evidence>
<dbReference type="SUPFAM" id="SSF48452">
    <property type="entry name" value="TPR-like"/>
    <property type="match status" value="1"/>
</dbReference>
<dbReference type="InterPro" id="IPR019734">
    <property type="entry name" value="TPR_rpt"/>
</dbReference>
<feature type="transmembrane region" description="Helical" evidence="2">
    <location>
        <begin position="166"/>
        <end position="183"/>
    </location>
</feature>
<proteinExistence type="predicted"/>
<dbReference type="PROSITE" id="PS50293">
    <property type="entry name" value="TPR_REGION"/>
    <property type="match status" value="1"/>
</dbReference>
<dbReference type="EMBL" id="AQHW01000025">
    <property type="protein sequence ID" value="KKB49160.1"/>
    <property type="molecule type" value="Genomic_DNA"/>
</dbReference>
<gene>
    <name evidence="4" type="ORF">HMPREF1536_04224</name>
</gene>
<dbReference type="PATRIC" id="fig|1203610.3.peg.4298"/>
<keyword evidence="3" id="KW-0732">Signal</keyword>
<dbReference type="PROSITE" id="PS50005">
    <property type="entry name" value="TPR"/>
    <property type="match status" value="1"/>
</dbReference>
<keyword evidence="2" id="KW-1133">Transmembrane helix</keyword>
<dbReference type="InterPro" id="IPR011990">
    <property type="entry name" value="TPR-like_helical_dom_sf"/>
</dbReference>
<keyword evidence="5" id="KW-1185">Reference proteome</keyword>
<protein>
    <submittedName>
        <fullName evidence="4">Uncharacterized protein</fullName>
    </submittedName>
</protein>